<dbReference type="InterPro" id="IPR012337">
    <property type="entry name" value="RNaseH-like_sf"/>
</dbReference>
<keyword evidence="2" id="KW-1185">Reference proteome</keyword>
<proteinExistence type="predicted"/>
<comment type="caution">
    <text evidence="1">The sequence shown here is derived from an EMBL/GenBank/DDBJ whole genome shotgun (WGS) entry which is preliminary data.</text>
</comment>
<evidence type="ECO:0000313" key="2">
    <source>
        <dbReference type="Proteomes" id="UP001152795"/>
    </source>
</evidence>
<dbReference type="AlphaFoldDB" id="A0A7D9HBS0"/>
<dbReference type="Pfam" id="PF05380">
    <property type="entry name" value="Peptidase_A17"/>
    <property type="match status" value="1"/>
</dbReference>
<dbReference type="InterPro" id="IPR036397">
    <property type="entry name" value="RNaseH_sf"/>
</dbReference>
<dbReference type="GO" id="GO:0015074">
    <property type="term" value="P:DNA integration"/>
    <property type="evidence" value="ECO:0007669"/>
    <property type="project" value="InterPro"/>
</dbReference>
<dbReference type="InterPro" id="IPR041588">
    <property type="entry name" value="Integrase_H2C2"/>
</dbReference>
<organism evidence="1 2">
    <name type="scientific">Paramuricea clavata</name>
    <name type="common">Red gorgonian</name>
    <name type="synonym">Violescent sea-whip</name>
    <dbReference type="NCBI Taxonomy" id="317549"/>
    <lineage>
        <taxon>Eukaryota</taxon>
        <taxon>Metazoa</taxon>
        <taxon>Cnidaria</taxon>
        <taxon>Anthozoa</taxon>
        <taxon>Octocorallia</taxon>
        <taxon>Malacalcyonacea</taxon>
        <taxon>Plexauridae</taxon>
        <taxon>Paramuricea</taxon>
    </lineage>
</organism>
<dbReference type="EMBL" id="CACRXK020000144">
    <property type="protein sequence ID" value="CAB3978827.1"/>
    <property type="molecule type" value="Genomic_DNA"/>
</dbReference>
<evidence type="ECO:0000313" key="1">
    <source>
        <dbReference type="EMBL" id="CAB3978827.1"/>
    </source>
</evidence>
<dbReference type="SUPFAM" id="SSF53098">
    <property type="entry name" value="Ribonuclease H-like"/>
    <property type="match status" value="1"/>
</dbReference>
<name>A0A7D9HBS0_PARCT</name>
<dbReference type="GO" id="GO:0003676">
    <property type="term" value="F:nucleic acid binding"/>
    <property type="evidence" value="ECO:0007669"/>
    <property type="project" value="InterPro"/>
</dbReference>
<dbReference type="PANTHER" id="PTHR47331">
    <property type="entry name" value="PHD-TYPE DOMAIN-CONTAINING PROTEIN"/>
    <property type="match status" value="1"/>
</dbReference>
<gene>
    <name evidence="1" type="ORF">PACLA_8A016388</name>
</gene>
<sequence length="1054" mass="119825">MIYCNIVTFSIVIPIQINCKTHCNSFSCDDVLLKYHYYYYYYYYIMLAGGFNLRKWASNSNTVVETITQAESNIDSDNKPLSPAIVPSSPALIEVPSSQVVIEEPSSQVVIEEPSSPAIVPSSPALIEVPSSQVVIEVPSSPDMIEVPSSPAVIKEPSSPIVMEETESYTKTTIGQETTVTKDKCVKVPGVLWDTENDTFMFEFSSLVQYARSLPATKRSVLKVTSKIFDPVGFLTPFVIKMKALFQELCVEGSEWDDELKHGLLTKWNTILVELNTLNDLRIQRCYFKSTEKPMKIQLHGFSDASKIAYAAVIYMRSLYESGNIEVRLVASKSKVAPLKEQTIPRLELLGANILARLIATVQGCLFEDNCNNQEVEIINWTDSMTVLCWIANDKLWKQYVMHRVEEIRRLTSKDSWKFCPGTENPADLPSRGVKATDLVSNKLWWEGPEFLQKSEDEWPKCSSEEPDTALNEVVKKQPAVTHSLVTKGSNPNPPDITKSMNCENFCTLTRLFRVTAYVLRFINNVKKSTRDRKITKMTKPKDLSASEINAAENIWIRSIQNVSFPSEIEYLSSKSQGSIPNRVRQFGLFIDEQELLRCKGRIDKANIPRESKNPMLLPAKHPIIDLIVRDVHHRVKHNGIRDTLTTTQERFWILRGREVVKRILKKCVVCRKAEGTPYGVPPPPHLPPYRVADDPPFTNVGLDFAGPLLVRPDKEAQSSIESLLKVYVLLFTCASTRGVHLELTPSLSVSSFLQAFRRFASRRGLPSLLVSDNAKTYKSASKEIRNLSRAEEVWRYLSNNRITWQLIVEKAPWWGGFWERLVRSIKRRLKKVIGRASLTYEELSTLVVEIKGLINSRPLTYVFDDDETCTSPLCPSHLIYGRRITTMPNSQHYEVISTYQSLTKRARHHRNLIQQFTKQWRTEYLLGLREQSRVMARNNKTGNISIGDIVILRNDKTSRCFWKLAKVEQLLHGEDNLVRAAVVKMLGGKSDKAQLLRRSISHLIPIEVKQPLSKVKNKSEATISEPPVSLNARPRRMAAVIGELKRAEQLKHI</sequence>
<protein>
    <submittedName>
        <fullName evidence="1">Transposon Tf2-6 poly, partial</fullName>
    </submittedName>
</protein>
<dbReference type="PROSITE" id="PS50994">
    <property type="entry name" value="INTEGRASE"/>
    <property type="match status" value="1"/>
</dbReference>
<accession>A0A7D9HBS0</accession>
<dbReference type="InterPro" id="IPR040676">
    <property type="entry name" value="DUF5641"/>
</dbReference>
<dbReference type="Pfam" id="PF18701">
    <property type="entry name" value="DUF5641"/>
    <property type="match status" value="1"/>
</dbReference>
<dbReference type="OrthoDB" id="5987741at2759"/>
<dbReference type="Pfam" id="PF17921">
    <property type="entry name" value="Integrase_H2C2"/>
    <property type="match status" value="1"/>
</dbReference>
<reference evidence="1" key="1">
    <citation type="submission" date="2020-04" db="EMBL/GenBank/DDBJ databases">
        <authorList>
            <person name="Alioto T."/>
            <person name="Alioto T."/>
            <person name="Gomez Garrido J."/>
        </authorList>
    </citation>
    <scope>NUCLEOTIDE SEQUENCE</scope>
    <source>
        <strain evidence="1">A484AB</strain>
    </source>
</reference>
<dbReference type="Proteomes" id="UP001152795">
    <property type="component" value="Unassembled WGS sequence"/>
</dbReference>
<dbReference type="InterPro" id="IPR008042">
    <property type="entry name" value="Retrotrans_Pao"/>
</dbReference>
<dbReference type="InterPro" id="IPR001584">
    <property type="entry name" value="Integrase_cat-core"/>
</dbReference>
<dbReference type="Gene3D" id="3.30.420.10">
    <property type="entry name" value="Ribonuclease H-like superfamily/Ribonuclease H"/>
    <property type="match status" value="1"/>
</dbReference>